<dbReference type="OrthoDB" id="10058901at2759"/>
<protein>
    <submittedName>
        <fullName evidence="3">Uncharacterized protein</fullName>
    </submittedName>
</protein>
<name>A0A1Y2CLM3_9FUNG</name>
<comment type="caution">
    <text evidence="3">The sequence shown here is derived from an EMBL/GenBank/DDBJ whole genome shotgun (WGS) entry which is preliminary data.</text>
</comment>
<keyword evidence="2" id="KW-0732">Signal</keyword>
<evidence type="ECO:0000256" key="2">
    <source>
        <dbReference type="SAM" id="SignalP"/>
    </source>
</evidence>
<proteinExistence type="predicted"/>
<feature type="signal peptide" evidence="2">
    <location>
        <begin position="1"/>
        <end position="16"/>
    </location>
</feature>
<accession>A0A1Y2CLM3</accession>
<evidence type="ECO:0000313" key="3">
    <source>
        <dbReference type="EMBL" id="ORY47928.1"/>
    </source>
</evidence>
<reference evidence="3 4" key="1">
    <citation type="submission" date="2016-07" db="EMBL/GenBank/DDBJ databases">
        <title>Pervasive Adenine N6-methylation of Active Genes in Fungi.</title>
        <authorList>
            <consortium name="DOE Joint Genome Institute"/>
            <person name="Mondo S.J."/>
            <person name="Dannebaum R.O."/>
            <person name="Kuo R.C."/>
            <person name="Labutti K."/>
            <person name="Haridas S."/>
            <person name="Kuo A."/>
            <person name="Salamov A."/>
            <person name="Ahrendt S.R."/>
            <person name="Lipzen A."/>
            <person name="Sullivan W."/>
            <person name="Andreopoulos W.B."/>
            <person name="Clum A."/>
            <person name="Lindquist E."/>
            <person name="Daum C."/>
            <person name="Ramamoorthy G.K."/>
            <person name="Gryganskyi A."/>
            <person name="Culley D."/>
            <person name="Magnuson J.K."/>
            <person name="James T.Y."/>
            <person name="O'Malley M.A."/>
            <person name="Stajich J.E."/>
            <person name="Spatafora J.W."/>
            <person name="Visel A."/>
            <person name="Grigoriev I.V."/>
        </authorList>
    </citation>
    <scope>NUCLEOTIDE SEQUENCE [LARGE SCALE GENOMIC DNA]</scope>
    <source>
        <strain evidence="3 4">JEL800</strain>
    </source>
</reference>
<feature type="region of interest" description="Disordered" evidence="1">
    <location>
        <begin position="73"/>
        <end position="94"/>
    </location>
</feature>
<keyword evidence="4" id="KW-1185">Reference proteome</keyword>
<dbReference type="EMBL" id="MCGO01000013">
    <property type="protein sequence ID" value="ORY47928.1"/>
    <property type="molecule type" value="Genomic_DNA"/>
</dbReference>
<feature type="chain" id="PRO_5012440686" evidence="2">
    <location>
        <begin position="17"/>
        <end position="612"/>
    </location>
</feature>
<evidence type="ECO:0000313" key="4">
    <source>
        <dbReference type="Proteomes" id="UP000193642"/>
    </source>
</evidence>
<evidence type="ECO:0000256" key="1">
    <source>
        <dbReference type="SAM" id="MobiDB-lite"/>
    </source>
</evidence>
<sequence>MVGLLALLAVSNSVCASFWNSDGTNAAKIVAAPEAPAPVQALKEPIFDVPINPTVASVNAGGPLPWDVFLQKPKSSGRMPQTEGGANSNTLLAPEPKVSNDSKPAFAEAAASSSTNMGCYPVYNNGYTYIYNTYASITGSNENIWLASSGVWEADSICDSSLAPKCYFDAYDSSKTSGIDGTQVNYVGHNFILFKGVWQDLGVCTVYTNSAMYQNDNFVGIAPDFTLWKRESLYNGDIWQPFPSSVRALDMVQLPDLSFVVIGTDYQLYACPGLSMWFQCTLVPNSGSVKSIDASPDGTKFIGVGLDNLVYLRLSLYGSWSRIQTAGSVVDITLLLDGSALGTAPDGTLWTIKSPTAPWIKVPNGCCVISTSLTRTGTIIGVGPDKKLYQKVTVQAPWVLVPDSGSVISVSSIKSLPQVNILLGIAADNSLWGKRAESLTGPWQQIPSTVKAIDIIEYKNLFIIVAPDYTLMVCNTLYDIHGCQQLPNSGSVKSFGYDETTDTALGVGLDNQLYKYGQKWSLVPNSGYVIDIEIHSGTIYGIGTDYNVYAKAGLTAPWKLIPNYCCISRLAILPNGHAGGVGLDNAIYDANGKWNLIANSKSVVNFANVTVF</sequence>
<dbReference type="Proteomes" id="UP000193642">
    <property type="component" value="Unassembled WGS sequence"/>
</dbReference>
<organism evidence="3 4">
    <name type="scientific">Rhizoclosmatium globosum</name>
    <dbReference type="NCBI Taxonomy" id="329046"/>
    <lineage>
        <taxon>Eukaryota</taxon>
        <taxon>Fungi</taxon>
        <taxon>Fungi incertae sedis</taxon>
        <taxon>Chytridiomycota</taxon>
        <taxon>Chytridiomycota incertae sedis</taxon>
        <taxon>Chytridiomycetes</taxon>
        <taxon>Chytridiales</taxon>
        <taxon>Chytriomycetaceae</taxon>
        <taxon>Rhizoclosmatium</taxon>
    </lineage>
</organism>
<dbReference type="AlphaFoldDB" id="A0A1Y2CLM3"/>
<gene>
    <name evidence="3" type="ORF">BCR33DRAFT_764273</name>
</gene>